<name>A0A9Q1ELQ1_SYNKA</name>
<reference evidence="1" key="1">
    <citation type="journal article" date="2023" name="Science">
        <title>Genome structures resolve the early diversification of teleost fishes.</title>
        <authorList>
            <person name="Parey E."/>
            <person name="Louis A."/>
            <person name="Montfort J."/>
            <person name="Bouchez O."/>
            <person name="Roques C."/>
            <person name="Iampietro C."/>
            <person name="Lluch J."/>
            <person name="Castinel A."/>
            <person name="Donnadieu C."/>
            <person name="Desvignes T."/>
            <person name="Floi Bucao C."/>
            <person name="Jouanno E."/>
            <person name="Wen M."/>
            <person name="Mejri S."/>
            <person name="Dirks R."/>
            <person name="Jansen H."/>
            <person name="Henkel C."/>
            <person name="Chen W.J."/>
            <person name="Zahm M."/>
            <person name="Cabau C."/>
            <person name="Klopp C."/>
            <person name="Thompson A.W."/>
            <person name="Robinson-Rechavi M."/>
            <person name="Braasch I."/>
            <person name="Lecointre G."/>
            <person name="Bobe J."/>
            <person name="Postlethwait J.H."/>
            <person name="Berthelot C."/>
            <person name="Roest Crollius H."/>
            <person name="Guiguen Y."/>
        </authorList>
    </citation>
    <scope>NUCLEOTIDE SEQUENCE</scope>
    <source>
        <strain evidence="1">WJC10195</strain>
    </source>
</reference>
<organism evidence="1 2">
    <name type="scientific">Synaphobranchus kaupii</name>
    <name type="common">Kaup's arrowtooth eel</name>
    <dbReference type="NCBI Taxonomy" id="118154"/>
    <lineage>
        <taxon>Eukaryota</taxon>
        <taxon>Metazoa</taxon>
        <taxon>Chordata</taxon>
        <taxon>Craniata</taxon>
        <taxon>Vertebrata</taxon>
        <taxon>Euteleostomi</taxon>
        <taxon>Actinopterygii</taxon>
        <taxon>Neopterygii</taxon>
        <taxon>Teleostei</taxon>
        <taxon>Anguilliformes</taxon>
        <taxon>Synaphobranchidae</taxon>
        <taxon>Synaphobranchus</taxon>
    </lineage>
</organism>
<comment type="caution">
    <text evidence="1">The sequence shown here is derived from an EMBL/GenBank/DDBJ whole genome shotgun (WGS) entry which is preliminary data.</text>
</comment>
<evidence type="ECO:0000313" key="2">
    <source>
        <dbReference type="Proteomes" id="UP001152622"/>
    </source>
</evidence>
<sequence>MHLVLHSTARSLVSPLCSMTHRPVYLFSGERIFNKQCIINGTPHGDLCRLRLRPQGRTSSARFGCDKHLLNPDLRSINRSSVRRCR</sequence>
<dbReference type="Proteomes" id="UP001152622">
    <property type="component" value="Chromosome 15"/>
</dbReference>
<dbReference type="EMBL" id="JAINUF010000015">
    <property type="protein sequence ID" value="KAJ8341020.1"/>
    <property type="molecule type" value="Genomic_DNA"/>
</dbReference>
<accession>A0A9Q1ELQ1</accession>
<keyword evidence="2" id="KW-1185">Reference proteome</keyword>
<dbReference type="AlphaFoldDB" id="A0A9Q1ELQ1"/>
<proteinExistence type="predicted"/>
<protein>
    <submittedName>
        <fullName evidence="1">Uncharacterized protein</fullName>
    </submittedName>
</protein>
<evidence type="ECO:0000313" key="1">
    <source>
        <dbReference type="EMBL" id="KAJ8341020.1"/>
    </source>
</evidence>
<gene>
    <name evidence="1" type="ORF">SKAU_G00333110</name>
</gene>